<dbReference type="OrthoDB" id="9787053at2"/>
<gene>
    <name evidence="2" type="ORF">CWE15_08475</name>
</gene>
<organism evidence="2 3">
    <name type="scientific">Aliidiomarina taiwanensis</name>
    <dbReference type="NCBI Taxonomy" id="946228"/>
    <lineage>
        <taxon>Bacteria</taxon>
        <taxon>Pseudomonadati</taxon>
        <taxon>Pseudomonadota</taxon>
        <taxon>Gammaproteobacteria</taxon>
        <taxon>Alteromonadales</taxon>
        <taxon>Idiomarinaceae</taxon>
        <taxon>Aliidiomarina</taxon>
    </lineage>
</organism>
<dbReference type="Gene3D" id="3.10.450.710">
    <property type="entry name" value="Tgt2/MlaC"/>
    <property type="match status" value="1"/>
</dbReference>
<feature type="signal peptide" evidence="1">
    <location>
        <begin position="1"/>
        <end position="24"/>
    </location>
</feature>
<dbReference type="Pfam" id="PF05494">
    <property type="entry name" value="MlaC"/>
    <property type="match status" value="1"/>
</dbReference>
<proteinExistence type="predicted"/>
<evidence type="ECO:0000313" key="2">
    <source>
        <dbReference type="EMBL" id="RUO39785.1"/>
    </source>
</evidence>
<sequence>MKFTRRLTVFFVALISLFTLHVQAQEVQNPYVMLEEIADTMVARIGNERAQIEANPNYLRTIMEEELLPHSDYQFAARMVLGRNWQRLNDTQKEQFVQAFRDYLVTTYARVFTQYDEAKHTLEFGREEPYQNERRVVVRAQLIEAGGRPPVRLDFHLQRRTPTSPWLAFDLVAEGISMLNAQQSEMQASLRQRGIDGTIKLLQDRAKVDIDLNEEVSLDDFKN</sequence>
<feature type="chain" id="PRO_5019299090" evidence="1">
    <location>
        <begin position="25"/>
        <end position="223"/>
    </location>
</feature>
<dbReference type="InterPro" id="IPR008869">
    <property type="entry name" value="MlaC/ttg2D"/>
</dbReference>
<dbReference type="EMBL" id="PIPQ01000005">
    <property type="protein sequence ID" value="RUO39785.1"/>
    <property type="molecule type" value="Genomic_DNA"/>
</dbReference>
<reference evidence="2 3" key="1">
    <citation type="journal article" date="2011" name="Front. Microbiol.">
        <title>Genomic signatures of strain selection and enhancement in Bacillus atrophaeus var. globigii, a historical biowarfare simulant.</title>
        <authorList>
            <person name="Gibbons H.S."/>
            <person name="Broomall S.M."/>
            <person name="McNew L.A."/>
            <person name="Daligault H."/>
            <person name="Chapman C."/>
            <person name="Bruce D."/>
            <person name="Karavis M."/>
            <person name="Krepps M."/>
            <person name="McGregor P.A."/>
            <person name="Hong C."/>
            <person name="Park K.H."/>
            <person name="Akmal A."/>
            <person name="Feldman A."/>
            <person name="Lin J.S."/>
            <person name="Chang W.E."/>
            <person name="Higgs B.W."/>
            <person name="Demirev P."/>
            <person name="Lindquist J."/>
            <person name="Liem A."/>
            <person name="Fochler E."/>
            <person name="Read T.D."/>
            <person name="Tapia R."/>
            <person name="Johnson S."/>
            <person name="Bishop-Lilly K.A."/>
            <person name="Detter C."/>
            <person name="Han C."/>
            <person name="Sozhamannan S."/>
            <person name="Rosenzweig C.N."/>
            <person name="Skowronski E.W."/>
        </authorList>
    </citation>
    <scope>NUCLEOTIDE SEQUENCE [LARGE SCALE GENOMIC DNA]</scope>
    <source>
        <strain evidence="2 3">AIT1</strain>
    </source>
</reference>
<comment type="caution">
    <text evidence="2">The sequence shown here is derived from an EMBL/GenBank/DDBJ whole genome shotgun (WGS) entry which is preliminary data.</text>
</comment>
<keyword evidence="3" id="KW-1185">Reference proteome</keyword>
<dbReference type="PANTHER" id="PTHR36573:SF1">
    <property type="entry name" value="INTERMEMBRANE PHOSPHOLIPID TRANSPORT SYSTEM BINDING PROTEIN MLAC"/>
    <property type="match status" value="1"/>
</dbReference>
<evidence type="ECO:0000313" key="3">
    <source>
        <dbReference type="Proteomes" id="UP000286976"/>
    </source>
</evidence>
<dbReference type="PIRSF" id="PIRSF004649">
    <property type="entry name" value="MlaC"/>
    <property type="match status" value="1"/>
</dbReference>
<dbReference type="AlphaFoldDB" id="A0A432X0V0"/>
<dbReference type="Proteomes" id="UP000286976">
    <property type="component" value="Unassembled WGS sequence"/>
</dbReference>
<keyword evidence="1" id="KW-0732">Signal</keyword>
<protein>
    <submittedName>
        <fullName evidence="2">Organic solvent ABC transporter</fullName>
    </submittedName>
</protein>
<accession>A0A432X0V0</accession>
<dbReference type="PANTHER" id="PTHR36573">
    <property type="entry name" value="INTERMEMBRANE PHOSPHOLIPID TRANSPORT SYSTEM BINDING PROTEIN MLAC"/>
    <property type="match status" value="1"/>
</dbReference>
<dbReference type="RefSeq" id="WP_126757656.1">
    <property type="nucleotide sequence ID" value="NZ_PIPQ01000005.1"/>
</dbReference>
<evidence type="ECO:0000256" key="1">
    <source>
        <dbReference type="SAM" id="SignalP"/>
    </source>
</evidence>
<dbReference type="InterPro" id="IPR042245">
    <property type="entry name" value="Tgt2/MlaC_sf"/>
</dbReference>
<name>A0A432X0V0_9GAMM</name>